<comment type="similarity">
    <text evidence="1">Belongs to the short-chain dehydrogenases/reductases (SDR) family.</text>
</comment>
<dbReference type="EMBL" id="FOZG01000001">
    <property type="protein sequence ID" value="SFR90869.1"/>
    <property type="molecule type" value="Genomic_DNA"/>
</dbReference>
<dbReference type="CDD" id="cd05233">
    <property type="entry name" value="SDR_c"/>
    <property type="match status" value="1"/>
</dbReference>
<dbReference type="RefSeq" id="WP_093313342.1">
    <property type="nucleotide sequence ID" value="NZ_FOZG01000001.1"/>
</dbReference>
<reference evidence="6 7" key="1">
    <citation type="submission" date="2016-10" db="EMBL/GenBank/DDBJ databases">
        <authorList>
            <person name="de Groot N.N."/>
        </authorList>
    </citation>
    <scope>NUCLEOTIDE SEQUENCE [LARGE SCALE GENOMIC DNA]</scope>
    <source>
        <strain evidence="6 7">S5-249</strain>
    </source>
</reference>
<dbReference type="SMART" id="SM00822">
    <property type="entry name" value="PKS_KR"/>
    <property type="match status" value="1"/>
</dbReference>
<dbReference type="AlphaFoldDB" id="A0A1I6KI07"/>
<dbReference type="InterPro" id="IPR036291">
    <property type="entry name" value="NAD(P)-bd_dom_sf"/>
</dbReference>
<dbReference type="STRING" id="1166337.SAMN05192580_1763"/>
<dbReference type="PANTHER" id="PTHR43943">
    <property type="entry name" value="DEHYDROGENASE/REDUCTASE (SDR FAMILY) MEMBER 4"/>
    <property type="match status" value="1"/>
</dbReference>
<dbReference type="NCBIfam" id="NF005559">
    <property type="entry name" value="PRK07231.1"/>
    <property type="match status" value="1"/>
</dbReference>
<dbReference type="GO" id="GO:0016491">
    <property type="term" value="F:oxidoreductase activity"/>
    <property type="evidence" value="ECO:0007669"/>
    <property type="project" value="UniProtKB-KW"/>
</dbReference>
<dbReference type="InterPro" id="IPR057326">
    <property type="entry name" value="KR_dom"/>
</dbReference>
<evidence type="ECO:0000256" key="1">
    <source>
        <dbReference type="ARBA" id="ARBA00006484"/>
    </source>
</evidence>
<dbReference type="InterPro" id="IPR020904">
    <property type="entry name" value="Sc_DH/Rdtase_CS"/>
</dbReference>
<organism evidence="6 7">
    <name type="scientific">Sphingomonas jatrophae</name>
    <dbReference type="NCBI Taxonomy" id="1166337"/>
    <lineage>
        <taxon>Bacteria</taxon>
        <taxon>Pseudomonadati</taxon>
        <taxon>Pseudomonadota</taxon>
        <taxon>Alphaproteobacteria</taxon>
        <taxon>Sphingomonadales</taxon>
        <taxon>Sphingomonadaceae</taxon>
        <taxon>Sphingomonas</taxon>
    </lineage>
</organism>
<feature type="domain" description="Ketoreductase" evidence="5">
    <location>
        <begin position="7"/>
        <end position="170"/>
    </location>
</feature>
<dbReference type="FunFam" id="3.40.50.720:FF:000084">
    <property type="entry name" value="Short-chain dehydrogenase reductase"/>
    <property type="match status" value="1"/>
</dbReference>
<keyword evidence="3" id="KW-0560">Oxidoreductase</keyword>
<dbReference type="OrthoDB" id="9779623at2"/>
<dbReference type="SUPFAM" id="SSF51735">
    <property type="entry name" value="NAD(P)-binding Rossmann-fold domains"/>
    <property type="match status" value="1"/>
</dbReference>
<keyword evidence="2" id="KW-0058">Aromatic hydrocarbons catabolism</keyword>
<dbReference type="PRINTS" id="PR00080">
    <property type="entry name" value="SDRFAMILY"/>
</dbReference>
<name>A0A1I6KI07_9SPHN</name>
<evidence type="ECO:0000256" key="3">
    <source>
        <dbReference type="ARBA" id="ARBA00023002"/>
    </source>
</evidence>
<sequence length="258" mass="26332">MDGMDGKVAIVTGGTRGIGAAIVRRLLDAGCEVVTCGRQAPDALPEANGRQAGFVACDVRDPEQARSLVAQVVERHGRLDTLVNNAGGSPQAVAATASPRFSDAIVALNMMAPLHMAQAAYPHLKAVQGSIVNIASVAGVRPSPGTAVYGAAKAGLLSLTKSLAQEWGPDIRLNAIIVGLMETENTALTYGSEEAQGRIAASLPLRRMGRGGDIADAVAFLASPAASYISGAQLEVHGGGERPLFLEIVNAEMAAAGG</sequence>
<keyword evidence="7" id="KW-1185">Reference proteome</keyword>
<evidence type="ECO:0000259" key="5">
    <source>
        <dbReference type="SMART" id="SM00822"/>
    </source>
</evidence>
<dbReference type="NCBIfam" id="NF005893">
    <property type="entry name" value="PRK07856.1"/>
    <property type="match status" value="1"/>
</dbReference>
<gene>
    <name evidence="6" type="ORF">SAMN05192580_1763</name>
</gene>
<dbReference type="PROSITE" id="PS00061">
    <property type="entry name" value="ADH_SHORT"/>
    <property type="match status" value="1"/>
</dbReference>
<dbReference type="PRINTS" id="PR00081">
    <property type="entry name" value="GDHRDH"/>
</dbReference>
<dbReference type="PANTHER" id="PTHR43943:SF17">
    <property type="entry name" value="3-PHENYLPROPIONATE-DIHYDRODIOL_CINNAMIC ACID-DIHYDRODIOL DEHYDROGENASE"/>
    <property type="match status" value="1"/>
</dbReference>
<proteinExistence type="inferred from homology"/>
<evidence type="ECO:0000256" key="2">
    <source>
        <dbReference type="ARBA" id="ARBA00022797"/>
    </source>
</evidence>
<evidence type="ECO:0000256" key="4">
    <source>
        <dbReference type="ARBA" id="ARBA00023027"/>
    </source>
</evidence>
<protein>
    <submittedName>
        <fullName evidence="6">NAD(P)-dependent dehydrogenase, short-chain alcohol dehydrogenase family</fullName>
    </submittedName>
</protein>
<evidence type="ECO:0000313" key="7">
    <source>
        <dbReference type="Proteomes" id="UP000198824"/>
    </source>
</evidence>
<accession>A0A1I6KI07</accession>
<dbReference type="Proteomes" id="UP000198824">
    <property type="component" value="Unassembled WGS sequence"/>
</dbReference>
<keyword evidence="4" id="KW-0520">NAD</keyword>
<evidence type="ECO:0000313" key="6">
    <source>
        <dbReference type="EMBL" id="SFR90869.1"/>
    </source>
</evidence>
<dbReference type="InterPro" id="IPR002347">
    <property type="entry name" value="SDR_fam"/>
</dbReference>
<dbReference type="Pfam" id="PF13561">
    <property type="entry name" value="adh_short_C2"/>
    <property type="match status" value="1"/>
</dbReference>
<dbReference type="Gene3D" id="3.40.50.720">
    <property type="entry name" value="NAD(P)-binding Rossmann-like Domain"/>
    <property type="match status" value="1"/>
</dbReference>